<dbReference type="InterPro" id="IPR023614">
    <property type="entry name" value="Porin_dom_sf"/>
</dbReference>
<evidence type="ECO:0000313" key="2">
    <source>
        <dbReference type="EMBL" id="PRQ05871.1"/>
    </source>
</evidence>
<feature type="region of interest" description="Disordered" evidence="1">
    <location>
        <begin position="16"/>
        <end position="83"/>
    </location>
</feature>
<dbReference type="SUPFAM" id="SSF56935">
    <property type="entry name" value="Porins"/>
    <property type="match status" value="1"/>
</dbReference>
<sequence>MSLPILPLVSLLLVGPPSTQLGAEPGPSDANAPGQDAPSSEVAPADAPPAEAPPERDPQDDAAPDRETEQDAEVSPLVPRSQIEFLSGHPVDLERVQFRPGKGLTIASKSGKFSLTTGLRVQLLYTMANDHAADTEPPVSHSLQVRRARLVFAGHMFGEHNRFKAELSFSPKDTGLEDGAARYTILRDFYLEFDHLRDLTLRVGQYKLPYSQQRVISSGKLQLVDRSIVGSEFDFDRDIGLDLRSEDFLGLDRLRYYLGAYLGGGRDNFAAEPITRGGGLVYIARVEVMPFGSFKDYREGDFVRIKQPRLSLGAAYSFMDDAIFMRGTKGSVPTDGGTTNYHNATASMVLHIVGLSISSEFFWRRGVRRPGDAEIEDELGDLVPAPIEAPRDGLGWYVQSGFMIPHAPVELAARYSEVRAIGDDTQTSMSDRHALGGGPSWYIGGHAFKLQADYFRIWTDDIGQGIDQLRVQAQISF</sequence>
<comment type="caution">
    <text evidence="2">The sequence shown here is derived from an EMBL/GenBank/DDBJ whole genome shotgun (WGS) entry which is preliminary data.</text>
</comment>
<gene>
    <name evidence="2" type="ORF">ENSA5_01920</name>
</gene>
<dbReference type="OrthoDB" id="314848at2"/>
<evidence type="ECO:0000256" key="1">
    <source>
        <dbReference type="SAM" id="MobiDB-lite"/>
    </source>
</evidence>
<dbReference type="Pfam" id="PF07396">
    <property type="entry name" value="Porin_O_P"/>
    <property type="match status" value="1"/>
</dbReference>
<evidence type="ECO:0000313" key="3">
    <source>
        <dbReference type="Proteomes" id="UP000237968"/>
    </source>
</evidence>
<proteinExistence type="predicted"/>
<accession>A0A2S9YL80</accession>
<feature type="compositionally biased region" description="Basic and acidic residues" evidence="1">
    <location>
        <begin position="53"/>
        <end position="69"/>
    </location>
</feature>
<feature type="compositionally biased region" description="Low complexity" evidence="1">
    <location>
        <begin position="36"/>
        <end position="45"/>
    </location>
</feature>
<dbReference type="AlphaFoldDB" id="A0A2S9YL80"/>
<keyword evidence="3" id="KW-1185">Reference proteome</keyword>
<dbReference type="EMBL" id="PVNK01000005">
    <property type="protein sequence ID" value="PRQ05871.1"/>
    <property type="molecule type" value="Genomic_DNA"/>
</dbReference>
<dbReference type="RefSeq" id="WP_106389671.1">
    <property type="nucleotide sequence ID" value="NZ_PVNK01000005.1"/>
</dbReference>
<dbReference type="Proteomes" id="UP000237968">
    <property type="component" value="Unassembled WGS sequence"/>
</dbReference>
<reference evidence="2 3" key="1">
    <citation type="submission" date="2018-03" db="EMBL/GenBank/DDBJ databases">
        <title>Draft Genome Sequences of the Obligatory Marine Myxobacteria Enhygromyxa salina SWB005.</title>
        <authorList>
            <person name="Poehlein A."/>
            <person name="Moghaddam J.A."/>
            <person name="Harms H."/>
            <person name="Alanjari M."/>
            <person name="Koenig G.M."/>
            <person name="Daniel R."/>
            <person name="Schaeberle T.F."/>
        </authorList>
    </citation>
    <scope>NUCLEOTIDE SEQUENCE [LARGE SCALE GENOMIC DNA]</scope>
    <source>
        <strain evidence="2 3">SWB005</strain>
    </source>
</reference>
<name>A0A2S9YL80_9BACT</name>
<dbReference type="Gene3D" id="2.40.160.10">
    <property type="entry name" value="Porin"/>
    <property type="match status" value="1"/>
</dbReference>
<dbReference type="InterPro" id="IPR010870">
    <property type="entry name" value="Porin_O/P"/>
</dbReference>
<organism evidence="2 3">
    <name type="scientific">Enhygromyxa salina</name>
    <dbReference type="NCBI Taxonomy" id="215803"/>
    <lineage>
        <taxon>Bacteria</taxon>
        <taxon>Pseudomonadati</taxon>
        <taxon>Myxococcota</taxon>
        <taxon>Polyangia</taxon>
        <taxon>Nannocystales</taxon>
        <taxon>Nannocystaceae</taxon>
        <taxon>Enhygromyxa</taxon>
    </lineage>
</organism>
<protein>
    <submittedName>
        <fullName evidence="2">Phosphate-selective porin O and P</fullName>
    </submittedName>
</protein>